<comment type="caution">
    <text evidence="1">The sequence shown here is derived from an EMBL/GenBank/DDBJ whole genome shotgun (WGS) entry which is preliminary data.</text>
</comment>
<accession>A0ACB8RS30</accession>
<protein>
    <submittedName>
        <fullName evidence="1">Carbohydrate-binding module family 21 protein</fullName>
    </submittedName>
</protein>
<keyword evidence="2" id="KW-1185">Reference proteome</keyword>
<feature type="non-terminal residue" evidence="1">
    <location>
        <position position="233"/>
    </location>
</feature>
<sequence>MHKITGPRELDAARDVTLERLELAPEVPAVNGVVRVRNLAFEKWVAVRFTMDWWQTTSEVTARYVDSVEEGRFDRFAFSIKLHDVLARADEKTLFLAVRYTVEGREIWDNCGGANYQAKITREKAQPAEEKKGVVSPKKNASAASSGSEIEDLRSKLEQVVMGRASETVGSRLAHSRQRWGTLSPTPSPQESKPPTFRTEPSLSSRYDFAESLRNPWRAPASPQHTRTSTYPA</sequence>
<reference evidence="1" key="1">
    <citation type="submission" date="2021-02" db="EMBL/GenBank/DDBJ databases">
        <authorList>
            <consortium name="DOE Joint Genome Institute"/>
            <person name="Ahrendt S."/>
            <person name="Looney B.P."/>
            <person name="Miyauchi S."/>
            <person name="Morin E."/>
            <person name="Drula E."/>
            <person name="Courty P.E."/>
            <person name="Chicoki N."/>
            <person name="Fauchery L."/>
            <person name="Kohler A."/>
            <person name="Kuo A."/>
            <person name="Labutti K."/>
            <person name="Pangilinan J."/>
            <person name="Lipzen A."/>
            <person name="Riley R."/>
            <person name="Andreopoulos W."/>
            <person name="He G."/>
            <person name="Johnson J."/>
            <person name="Barry K.W."/>
            <person name="Grigoriev I.V."/>
            <person name="Nagy L."/>
            <person name="Hibbett D."/>
            <person name="Henrissat B."/>
            <person name="Matheny P.B."/>
            <person name="Labbe J."/>
            <person name="Martin F."/>
        </authorList>
    </citation>
    <scope>NUCLEOTIDE SEQUENCE</scope>
    <source>
        <strain evidence="1">FP105234-sp</strain>
    </source>
</reference>
<reference evidence="1" key="2">
    <citation type="journal article" date="2022" name="New Phytol.">
        <title>Evolutionary transition to the ectomycorrhizal habit in the genomes of a hyperdiverse lineage of mushroom-forming fungi.</title>
        <authorList>
            <person name="Looney B."/>
            <person name="Miyauchi S."/>
            <person name="Morin E."/>
            <person name="Drula E."/>
            <person name="Courty P.E."/>
            <person name="Kohler A."/>
            <person name="Kuo A."/>
            <person name="LaButti K."/>
            <person name="Pangilinan J."/>
            <person name="Lipzen A."/>
            <person name="Riley R."/>
            <person name="Andreopoulos W."/>
            <person name="He G."/>
            <person name="Johnson J."/>
            <person name="Nolan M."/>
            <person name="Tritt A."/>
            <person name="Barry K.W."/>
            <person name="Grigoriev I.V."/>
            <person name="Nagy L.G."/>
            <person name="Hibbett D."/>
            <person name="Henrissat B."/>
            <person name="Matheny P.B."/>
            <person name="Labbe J."/>
            <person name="Martin F.M."/>
        </authorList>
    </citation>
    <scope>NUCLEOTIDE SEQUENCE</scope>
    <source>
        <strain evidence="1">FP105234-sp</strain>
    </source>
</reference>
<name>A0ACB8RS30_9AGAM</name>
<dbReference type="EMBL" id="MU275914">
    <property type="protein sequence ID" value="KAI0046903.1"/>
    <property type="molecule type" value="Genomic_DNA"/>
</dbReference>
<proteinExistence type="predicted"/>
<organism evidence="1 2">
    <name type="scientific">Auriscalpium vulgare</name>
    <dbReference type="NCBI Taxonomy" id="40419"/>
    <lineage>
        <taxon>Eukaryota</taxon>
        <taxon>Fungi</taxon>
        <taxon>Dikarya</taxon>
        <taxon>Basidiomycota</taxon>
        <taxon>Agaricomycotina</taxon>
        <taxon>Agaricomycetes</taxon>
        <taxon>Russulales</taxon>
        <taxon>Auriscalpiaceae</taxon>
        <taxon>Auriscalpium</taxon>
    </lineage>
</organism>
<evidence type="ECO:0000313" key="2">
    <source>
        <dbReference type="Proteomes" id="UP000814033"/>
    </source>
</evidence>
<dbReference type="Proteomes" id="UP000814033">
    <property type="component" value="Unassembled WGS sequence"/>
</dbReference>
<gene>
    <name evidence="1" type="ORF">FA95DRAFT_1493277</name>
</gene>
<evidence type="ECO:0000313" key="1">
    <source>
        <dbReference type="EMBL" id="KAI0046903.1"/>
    </source>
</evidence>